<sequence length="88" mass="10254">MVIRKKYKRVLEGGRKEVTGFEKFDDRRLGIKGRKKRKKKNKDVQWNHACFGVPGVSKHTCLFESCPRSECRLGFLTRDNGFLAVRPN</sequence>
<evidence type="ECO:0000313" key="2">
    <source>
        <dbReference type="Proteomes" id="UP000324222"/>
    </source>
</evidence>
<dbReference type="EMBL" id="VSRR010004373">
    <property type="protein sequence ID" value="MPC39467.1"/>
    <property type="molecule type" value="Genomic_DNA"/>
</dbReference>
<gene>
    <name evidence="1" type="ORF">E2C01_033004</name>
</gene>
<proteinExistence type="predicted"/>
<accession>A0A5B7F1V2</accession>
<dbReference type="AlphaFoldDB" id="A0A5B7F1V2"/>
<keyword evidence="2" id="KW-1185">Reference proteome</keyword>
<comment type="caution">
    <text evidence="1">The sequence shown here is derived from an EMBL/GenBank/DDBJ whole genome shotgun (WGS) entry which is preliminary data.</text>
</comment>
<reference evidence="1 2" key="1">
    <citation type="submission" date="2019-05" db="EMBL/GenBank/DDBJ databases">
        <title>Another draft genome of Portunus trituberculatus and its Hox gene families provides insights of decapod evolution.</title>
        <authorList>
            <person name="Jeong J.-H."/>
            <person name="Song I."/>
            <person name="Kim S."/>
            <person name="Choi T."/>
            <person name="Kim D."/>
            <person name="Ryu S."/>
            <person name="Kim W."/>
        </authorList>
    </citation>
    <scope>NUCLEOTIDE SEQUENCE [LARGE SCALE GENOMIC DNA]</scope>
    <source>
        <tissue evidence="1">Muscle</tissue>
    </source>
</reference>
<organism evidence="1 2">
    <name type="scientific">Portunus trituberculatus</name>
    <name type="common">Swimming crab</name>
    <name type="synonym">Neptunus trituberculatus</name>
    <dbReference type="NCBI Taxonomy" id="210409"/>
    <lineage>
        <taxon>Eukaryota</taxon>
        <taxon>Metazoa</taxon>
        <taxon>Ecdysozoa</taxon>
        <taxon>Arthropoda</taxon>
        <taxon>Crustacea</taxon>
        <taxon>Multicrustacea</taxon>
        <taxon>Malacostraca</taxon>
        <taxon>Eumalacostraca</taxon>
        <taxon>Eucarida</taxon>
        <taxon>Decapoda</taxon>
        <taxon>Pleocyemata</taxon>
        <taxon>Brachyura</taxon>
        <taxon>Eubrachyura</taxon>
        <taxon>Portunoidea</taxon>
        <taxon>Portunidae</taxon>
        <taxon>Portuninae</taxon>
        <taxon>Portunus</taxon>
    </lineage>
</organism>
<name>A0A5B7F1V2_PORTR</name>
<evidence type="ECO:0000313" key="1">
    <source>
        <dbReference type="EMBL" id="MPC39467.1"/>
    </source>
</evidence>
<protein>
    <submittedName>
        <fullName evidence="1">Uncharacterized protein</fullName>
    </submittedName>
</protein>
<dbReference type="Proteomes" id="UP000324222">
    <property type="component" value="Unassembled WGS sequence"/>
</dbReference>